<dbReference type="PANTHER" id="PTHR30532">
    <property type="entry name" value="IRON III DICITRATE-BINDING PERIPLASMIC PROTEIN"/>
    <property type="match status" value="1"/>
</dbReference>
<sequence length="329" mass="35685">MKTTKIMMLVLLAAMLAVFTAACGKNNNNGNNASPAASEPAATASASSSPSAPASEPAVATTKTIKDGLDRDVEIPTNPQRIIVLGNYGEIASLGIKPIGTIGYYLDKYGAEKTAGVENVGQDEADLEKVLALKPDLIIIPSYFKPEVLEGLSKIAPTIATKWGLLPLEHLHILAGWLGKEAEEQAWLAQYNEKAAQAKEQLKPFNLEGQKAVVIQFWSKKIYQHATGVFTPLFKDIGFAPTEKEAAVTVTTEISEEAVVDYVADADKLFILVDGQADIDTYNTLKASAWKNIPAVKNDQVYLVNSARWNDYSTAAMEWMLEDLVKIIK</sequence>
<comment type="caution">
    <text evidence="8">The sequence shown here is derived from an EMBL/GenBank/DDBJ whole genome shotgun (WGS) entry which is preliminary data.</text>
</comment>
<evidence type="ECO:0000259" key="7">
    <source>
        <dbReference type="PROSITE" id="PS50983"/>
    </source>
</evidence>
<evidence type="ECO:0000256" key="1">
    <source>
        <dbReference type="ARBA" id="ARBA00004196"/>
    </source>
</evidence>
<proteinExistence type="inferred from homology"/>
<dbReference type="InterPro" id="IPR051313">
    <property type="entry name" value="Bact_iron-sidero_bind"/>
</dbReference>
<gene>
    <name evidence="8" type="ORF">ACFPQ4_17155</name>
</gene>
<organism evidence="8 9">
    <name type="scientific">Cohnella yongneupensis</name>
    <dbReference type="NCBI Taxonomy" id="425006"/>
    <lineage>
        <taxon>Bacteria</taxon>
        <taxon>Bacillati</taxon>
        <taxon>Bacillota</taxon>
        <taxon>Bacilli</taxon>
        <taxon>Bacillales</taxon>
        <taxon>Paenibacillaceae</taxon>
        <taxon>Cohnella</taxon>
    </lineage>
</organism>
<protein>
    <submittedName>
        <fullName evidence="8">ABC transporter substrate-binding protein</fullName>
    </submittedName>
</protein>
<evidence type="ECO:0000256" key="4">
    <source>
        <dbReference type="ARBA" id="ARBA00022729"/>
    </source>
</evidence>
<accession>A0ABW0R284</accession>
<feature type="signal peptide" evidence="6">
    <location>
        <begin position="1"/>
        <end position="24"/>
    </location>
</feature>
<evidence type="ECO:0000256" key="2">
    <source>
        <dbReference type="ARBA" id="ARBA00008814"/>
    </source>
</evidence>
<feature type="chain" id="PRO_5047225617" evidence="6">
    <location>
        <begin position="25"/>
        <end position="329"/>
    </location>
</feature>
<dbReference type="Gene3D" id="3.40.50.1980">
    <property type="entry name" value="Nitrogenase molybdenum iron protein domain"/>
    <property type="match status" value="2"/>
</dbReference>
<dbReference type="EMBL" id="JBHSNC010000051">
    <property type="protein sequence ID" value="MFC5531150.1"/>
    <property type="molecule type" value="Genomic_DNA"/>
</dbReference>
<evidence type="ECO:0000256" key="6">
    <source>
        <dbReference type="SAM" id="SignalP"/>
    </source>
</evidence>
<dbReference type="PROSITE" id="PS50983">
    <property type="entry name" value="FE_B12_PBP"/>
    <property type="match status" value="1"/>
</dbReference>
<reference evidence="9" key="1">
    <citation type="journal article" date="2019" name="Int. J. Syst. Evol. Microbiol.">
        <title>The Global Catalogue of Microorganisms (GCM) 10K type strain sequencing project: providing services to taxonomists for standard genome sequencing and annotation.</title>
        <authorList>
            <consortium name="The Broad Institute Genomics Platform"/>
            <consortium name="The Broad Institute Genome Sequencing Center for Infectious Disease"/>
            <person name="Wu L."/>
            <person name="Ma J."/>
        </authorList>
    </citation>
    <scope>NUCLEOTIDE SEQUENCE [LARGE SCALE GENOMIC DNA]</scope>
    <source>
        <strain evidence="9">CGMCC 1.18578</strain>
    </source>
</reference>
<comment type="similarity">
    <text evidence="2">Belongs to the bacterial solute-binding protein 8 family.</text>
</comment>
<name>A0ABW0R284_9BACL</name>
<keyword evidence="9" id="KW-1185">Reference proteome</keyword>
<feature type="domain" description="Fe/B12 periplasmic-binding" evidence="7">
    <location>
        <begin position="81"/>
        <end position="329"/>
    </location>
</feature>
<evidence type="ECO:0000256" key="5">
    <source>
        <dbReference type="SAM" id="MobiDB-lite"/>
    </source>
</evidence>
<keyword evidence="3" id="KW-0813">Transport</keyword>
<comment type="subcellular location">
    <subcellularLocation>
        <location evidence="1">Cell envelope</location>
    </subcellularLocation>
</comment>
<feature type="region of interest" description="Disordered" evidence="5">
    <location>
        <begin position="32"/>
        <end position="62"/>
    </location>
</feature>
<evidence type="ECO:0000256" key="3">
    <source>
        <dbReference type="ARBA" id="ARBA00022448"/>
    </source>
</evidence>
<evidence type="ECO:0000313" key="9">
    <source>
        <dbReference type="Proteomes" id="UP001596108"/>
    </source>
</evidence>
<dbReference type="PANTHER" id="PTHR30532:SF26">
    <property type="entry name" value="IRON(3+)-HYDROXAMATE-BINDING PROTEIN FHUD"/>
    <property type="match status" value="1"/>
</dbReference>
<dbReference type="InterPro" id="IPR002491">
    <property type="entry name" value="ABC_transptr_periplasmic_BD"/>
</dbReference>
<keyword evidence="4 6" id="KW-0732">Signal</keyword>
<dbReference type="RefSeq" id="WP_378113090.1">
    <property type="nucleotide sequence ID" value="NZ_JBHSNC010000051.1"/>
</dbReference>
<dbReference type="Pfam" id="PF01497">
    <property type="entry name" value="Peripla_BP_2"/>
    <property type="match status" value="1"/>
</dbReference>
<dbReference type="SUPFAM" id="SSF53807">
    <property type="entry name" value="Helical backbone' metal receptor"/>
    <property type="match status" value="1"/>
</dbReference>
<dbReference type="PROSITE" id="PS51257">
    <property type="entry name" value="PROKAR_LIPOPROTEIN"/>
    <property type="match status" value="1"/>
</dbReference>
<evidence type="ECO:0000313" key="8">
    <source>
        <dbReference type="EMBL" id="MFC5531150.1"/>
    </source>
</evidence>
<dbReference type="Proteomes" id="UP001596108">
    <property type="component" value="Unassembled WGS sequence"/>
</dbReference>